<feature type="domain" description="Ig-like" evidence="6">
    <location>
        <begin position="26"/>
        <end position="141"/>
    </location>
</feature>
<dbReference type="PROSITE" id="PS50835">
    <property type="entry name" value="IG_LIKE"/>
    <property type="match status" value="1"/>
</dbReference>
<dbReference type="Pfam" id="PF22705">
    <property type="entry name" value="C2-set_3"/>
    <property type="match status" value="1"/>
</dbReference>
<keyword evidence="7" id="KW-1185">Reference proteome</keyword>
<dbReference type="InterPro" id="IPR003599">
    <property type="entry name" value="Ig_sub"/>
</dbReference>
<keyword evidence="2 4" id="KW-0472">Membrane</keyword>
<feature type="transmembrane region" description="Helical" evidence="4">
    <location>
        <begin position="244"/>
        <end position="264"/>
    </location>
</feature>
<dbReference type="Gene3D" id="2.60.40.10">
    <property type="entry name" value="Immunoglobulins"/>
    <property type="match status" value="2"/>
</dbReference>
<dbReference type="SMART" id="SM00409">
    <property type="entry name" value="IG"/>
    <property type="match status" value="1"/>
</dbReference>
<sequence length="477" mass="53699">MGATGVLLGTHCVALFLLQMVARSSEAFTVTGLTKPVLAPVGGTLELSCQLSPPQDAQHMEIRWFRNRYTQPVHLYRDGKDLHGETIPKYVERTELLKDDIGEGKVTLRIFSVTVDDDGPYHCVFKDGEFYEEHITEVKVTATSSDIQILLHPPNTKGVMLECHSGGWFPLPHMEWRDSKGEVIPETSKSHSQDGNKLFNMTMALFINTSSYQRVTCYLQDRQSLQEESTSIILSGELFAWKSVWIWILSMITFMLIPFLMTSCAHQHFIRDRFSVKNYPWIKSAMAFLGSMVEIIGVILILHLNQRALVSDSYFELDTFWLEDISVIFFVLIVFKIKLISFIYFRLKGKYDGNGDCSKDLVHVTDAQMSRRCPSVLVLTHISASCIFIDNEYLACASSGVQLLWLESMRQLLIHGFVVVAGSCCLWPQVQPPESAGFSSLTSSPLSEAGVFCCSLSTTVSTCPKLHRDLGSKCCQR</sequence>
<evidence type="ECO:0000256" key="1">
    <source>
        <dbReference type="ARBA" id="ARBA00004370"/>
    </source>
</evidence>
<dbReference type="InterPro" id="IPR050504">
    <property type="entry name" value="IgSF_BTN/MOG"/>
</dbReference>
<evidence type="ECO:0000256" key="2">
    <source>
        <dbReference type="ARBA" id="ARBA00023136"/>
    </source>
</evidence>
<evidence type="ECO:0000256" key="3">
    <source>
        <dbReference type="ARBA" id="ARBA00023319"/>
    </source>
</evidence>
<keyword evidence="4" id="KW-1133">Transmembrane helix</keyword>
<dbReference type="SMART" id="SM00406">
    <property type="entry name" value="IGv"/>
    <property type="match status" value="1"/>
</dbReference>
<dbReference type="CDD" id="cd05713">
    <property type="entry name" value="IgV_MOG_like"/>
    <property type="match status" value="1"/>
</dbReference>
<evidence type="ECO:0000313" key="8">
    <source>
        <dbReference type="RefSeq" id="XP_005353689.1"/>
    </source>
</evidence>
<keyword evidence="5" id="KW-0732">Signal</keyword>
<keyword evidence="3" id="KW-0393">Immunoglobulin domain</keyword>
<feature type="transmembrane region" description="Helical" evidence="4">
    <location>
        <begin position="325"/>
        <end position="345"/>
    </location>
</feature>
<dbReference type="Proteomes" id="UP000694915">
    <property type="component" value="Chromosome 10"/>
</dbReference>
<dbReference type="InterPro" id="IPR036179">
    <property type="entry name" value="Ig-like_dom_sf"/>
</dbReference>
<feature type="transmembrane region" description="Helical" evidence="4">
    <location>
        <begin position="285"/>
        <end position="305"/>
    </location>
</feature>
<dbReference type="PANTHER" id="PTHR24100:SF102">
    <property type="entry name" value="SELECTION AND UPKEEP OF INTRAEPITHELIAL T-CELLS PROTEIN 2-RELATED"/>
    <property type="match status" value="1"/>
</dbReference>
<feature type="signal peptide" evidence="5">
    <location>
        <begin position="1"/>
        <end position="27"/>
    </location>
</feature>
<keyword evidence="4" id="KW-0812">Transmembrane</keyword>
<name>A0ABM0KVL4_MICOH</name>
<dbReference type="RefSeq" id="XP_005353689.1">
    <property type="nucleotide sequence ID" value="XM_005353632.1"/>
</dbReference>
<organism evidence="7 8">
    <name type="scientific">Microtus ochrogaster</name>
    <name type="common">Prairie vole</name>
    <dbReference type="NCBI Taxonomy" id="79684"/>
    <lineage>
        <taxon>Eukaryota</taxon>
        <taxon>Metazoa</taxon>
        <taxon>Chordata</taxon>
        <taxon>Craniata</taxon>
        <taxon>Vertebrata</taxon>
        <taxon>Euteleostomi</taxon>
        <taxon>Mammalia</taxon>
        <taxon>Eutheria</taxon>
        <taxon>Euarchontoglires</taxon>
        <taxon>Glires</taxon>
        <taxon>Rodentia</taxon>
        <taxon>Myomorpha</taxon>
        <taxon>Muroidea</taxon>
        <taxon>Cricetidae</taxon>
        <taxon>Arvicolinae</taxon>
        <taxon>Microtus</taxon>
    </lineage>
</organism>
<dbReference type="PANTHER" id="PTHR24100">
    <property type="entry name" value="BUTYROPHILIN"/>
    <property type="match status" value="1"/>
</dbReference>
<reference evidence="8" key="1">
    <citation type="submission" date="2025-08" db="UniProtKB">
        <authorList>
            <consortium name="RefSeq"/>
        </authorList>
    </citation>
    <scope>IDENTIFICATION</scope>
</reference>
<dbReference type="InterPro" id="IPR053896">
    <property type="entry name" value="BTN3A2-like_Ig-C"/>
</dbReference>
<feature type="chain" id="PRO_5047202699" evidence="5">
    <location>
        <begin position="28"/>
        <end position="477"/>
    </location>
</feature>
<dbReference type="SUPFAM" id="SSF48726">
    <property type="entry name" value="Immunoglobulin"/>
    <property type="match status" value="2"/>
</dbReference>
<dbReference type="GeneID" id="101989562"/>
<proteinExistence type="predicted"/>
<evidence type="ECO:0000313" key="7">
    <source>
        <dbReference type="Proteomes" id="UP000694915"/>
    </source>
</evidence>
<protein>
    <submittedName>
        <fullName evidence="8">Selection and upkeep of intraepithelial T-cells protein 2-like</fullName>
    </submittedName>
</protein>
<comment type="subcellular location">
    <subcellularLocation>
        <location evidence="1">Membrane</location>
    </subcellularLocation>
</comment>
<accession>A0ABM0KVL4</accession>
<dbReference type="InterPro" id="IPR007110">
    <property type="entry name" value="Ig-like_dom"/>
</dbReference>
<dbReference type="InterPro" id="IPR013783">
    <property type="entry name" value="Ig-like_fold"/>
</dbReference>
<evidence type="ECO:0000256" key="5">
    <source>
        <dbReference type="SAM" id="SignalP"/>
    </source>
</evidence>
<evidence type="ECO:0000256" key="4">
    <source>
        <dbReference type="SAM" id="Phobius"/>
    </source>
</evidence>
<gene>
    <name evidence="8" type="primary">LOC101989562</name>
</gene>
<dbReference type="InterPro" id="IPR013106">
    <property type="entry name" value="Ig_V-set"/>
</dbReference>
<evidence type="ECO:0000259" key="6">
    <source>
        <dbReference type="PROSITE" id="PS50835"/>
    </source>
</evidence>
<dbReference type="Pfam" id="PF07686">
    <property type="entry name" value="V-set"/>
    <property type="match status" value="1"/>
</dbReference>